<keyword evidence="12 15" id="KW-0030">Aminoacyl-tRNA synthetase</keyword>
<comment type="subunit">
    <text evidence="4 15">Monomer.</text>
</comment>
<dbReference type="SUPFAM" id="SSF50677">
    <property type="entry name" value="ValRS/IleRS/LeuRS editing domain"/>
    <property type="match status" value="1"/>
</dbReference>
<dbReference type="InterPro" id="IPR009080">
    <property type="entry name" value="tRNAsynth_Ia_anticodon-bd"/>
</dbReference>
<dbReference type="PANTHER" id="PTHR42780">
    <property type="entry name" value="SOLEUCYL-TRNA SYNTHETASE"/>
    <property type="match status" value="1"/>
</dbReference>
<evidence type="ECO:0000256" key="12">
    <source>
        <dbReference type="ARBA" id="ARBA00023146"/>
    </source>
</evidence>
<dbReference type="GO" id="GO:0004822">
    <property type="term" value="F:isoleucine-tRNA ligase activity"/>
    <property type="evidence" value="ECO:0007669"/>
    <property type="project" value="UniProtKB-UniRule"/>
</dbReference>
<comment type="function">
    <text evidence="13 15">Catalyzes the attachment of isoleucine to tRNA(Ile). As IleRS can inadvertently accommodate and process structurally similar amino acids such as valine, to avoid such errors it has two additional distinct tRNA(Ile)-dependent editing activities. One activity is designated as 'pretransfer' editing and involves the hydrolysis of activated Val-AMP. The other activity is designated 'posttransfer' editing and involves deacylation of mischarged Val-tRNA(Ile).</text>
</comment>
<evidence type="ECO:0000256" key="9">
    <source>
        <dbReference type="ARBA" id="ARBA00022833"/>
    </source>
</evidence>
<accession>A0A1G2KYG1</accession>
<dbReference type="NCBIfam" id="TIGR00392">
    <property type="entry name" value="ileS"/>
    <property type="match status" value="1"/>
</dbReference>
<evidence type="ECO:0000313" key="18">
    <source>
        <dbReference type="EMBL" id="OHA03499.1"/>
    </source>
</evidence>
<protein>
    <recommendedName>
        <fullName evidence="15">Isoleucine--tRNA ligase</fullName>
        <ecNumber evidence="15">6.1.1.5</ecNumber>
    </recommendedName>
    <alternativeName>
        <fullName evidence="15">Isoleucyl-tRNA synthetase</fullName>
        <shortName evidence="15">IleRS</shortName>
    </alternativeName>
</protein>
<comment type="domain">
    <text evidence="15">IleRS has two distinct active sites: one for aminoacylation and one for editing. The misactivated valine is translocated from the active site to the editing site, which sterically excludes the correctly activated isoleucine. The single editing site contains two valyl binding pockets, one specific for each substrate (Val-AMP or Val-tRNA(Ile)).</text>
</comment>
<dbReference type="InterPro" id="IPR002301">
    <property type="entry name" value="Ile-tRNA-ligase"/>
</dbReference>
<dbReference type="Pfam" id="PF00133">
    <property type="entry name" value="tRNA-synt_1"/>
    <property type="match status" value="1"/>
</dbReference>
<keyword evidence="6 15" id="KW-0436">Ligase</keyword>
<dbReference type="FunFam" id="3.40.50.620:FF:000075">
    <property type="entry name" value="Isoleucine--tRNA ligase"/>
    <property type="match status" value="1"/>
</dbReference>
<dbReference type="Pfam" id="PF19302">
    <property type="entry name" value="DUF5915"/>
    <property type="match status" value="1"/>
</dbReference>
<dbReference type="GO" id="GO:0005524">
    <property type="term" value="F:ATP binding"/>
    <property type="evidence" value="ECO:0007669"/>
    <property type="project" value="UniProtKB-UniRule"/>
</dbReference>
<dbReference type="GO" id="GO:0000049">
    <property type="term" value="F:tRNA binding"/>
    <property type="evidence" value="ECO:0007669"/>
    <property type="project" value="InterPro"/>
</dbReference>
<keyword evidence="9 15" id="KW-0862">Zinc</keyword>
<dbReference type="Gene3D" id="1.10.730.10">
    <property type="entry name" value="Isoleucyl-tRNA Synthetase, Domain 1"/>
    <property type="match status" value="1"/>
</dbReference>
<comment type="caution">
    <text evidence="18">The sequence shown here is derived from an EMBL/GenBank/DDBJ whole genome shotgun (WGS) entry which is preliminary data.</text>
</comment>
<evidence type="ECO:0000256" key="14">
    <source>
        <dbReference type="ARBA" id="ARBA00048359"/>
    </source>
</evidence>
<sequence length="1031" mass="119315">MYEHNRQLNVPEREEEILKFWEEKKVFEKSLKKNKGKKPFVFYEGPPTANGMPGIHHVEARAFKDAVLRYKSMRGFDVPRRAGWDTHGLPVEIQVEKKLGFKTKHDIENYGIARFNADAKRSVWEYKEEWERLTKRMGFWIDLKNPYITYETSYIETLWWIIKEFYKKGLLYEDFKVVPWCPRCQTGLSSHEVGLGYKEVEDTAVYVKFELEPNQKIGDFVTDDKTYILAWTTTPWTLPGNVALAVKPTLDYLKVKWSREFDHVAEGEESRPRPLSEMHIIAKDIFFKTAIEMRDIPGENSYLWRGKVYDIVEIFRGEDVIGKKYKPLFDVPEFRNSKTAYKIYPADFVSANDGTGVVHTAVMYGEDDYRLGQQVGLPKFHTVDETGHFVKEVESLSGWSIATREDKQKTEAEIIRILGDKIFHQEPYPHEYPHCWRCDTPLLYYARKAWWVKTTAVKKELLANNETTNWTPEHLKHGRFGEFLKDVRDWCFSRERYWGTPLPIWKCNKCGEIEVIGSRDELKKRSGKLPHDAAQEVDLHRPYVDEIKFDCVSCSGVMRRTPEVADVWFDSGAMPFAQNHYPFLPYETRSHRVVTGVLRPRNDGLAFPADYISEAVDQTRGWFYSMLAVATLLGRGAPYKNVISLGHVLDAKGQKMSKSKGNVVSPQEMMDKYGVDALRWYFFTINGPGEPKRFDEKDVALRSRGFVATLWNTFVFFDTYVKKVKNEKRKTKNTNVLDKWIMADLNLLVGHVTDKLDKYDLVGAARVIDEFAVNDFSQWYVRRSRRRFQHPENAQEKNEAAAVMAQVLLTLAELSAPFAPFISEAVYRGLRKKMGLKEESVHLRPWPKIEAGIKKFTPTPNFGVGAGESGIIKDMEAVRAIVAAALKLRAEAGIKVRQPLRELRIKNQELRGKEEVLRLIKDEVNVKEIAFGEEIKLDIVMTPELKEEGIVREFVRTVQDMRRELGMKPGEKVRCQIMGSERIAAILVRWEREIKKDTNAAELKAGGKKVYKLERESDLDGEKLWIGILAA</sequence>
<dbReference type="InterPro" id="IPR033709">
    <property type="entry name" value="Anticodon_Ile_ABEc"/>
</dbReference>
<dbReference type="STRING" id="1802274.A3J58_03235"/>
<dbReference type="Proteomes" id="UP000178510">
    <property type="component" value="Unassembled WGS sequence"/>
</dbReference>
<feature type="domain" description="Aminoacyl-tRNA synthetase class Ia" evidence="16">
    <location>
        <begin position="17"/>
        <end position="683"/>
    </location>
</feature>
<evidence type="ECO:0000313" key="19">
    <source>
        <dbReference type="Proteomes" id="UP000178510"/>
    </source>
</evidence>
<evidence type="ECO:0000256" key="11">
    <source>
        <dbReference type="ARBA" id="ARBA00022917"/>
    </source>
</evidence>
<dbReference type="EC" id="6.1.1.5" evidence="15"/>
<comment type="similarity">
    <text evidence="3 15">Belongs to the class-I aminoacyl-tRNA synthetase family. IleS type 2 subfamily.</text>
</comment>
<dbReference type="PANTHER" id="PTHR42780:SF1">
    <property type="entry name" value="ISOLEUCINE--TRNA LIGASE, CYTOPLASMIC"/>
    <property type="match status" value="1"/>
</dbReference>
<dbReference type="Gene3D" id="3.40.50.620">
    <property type="entry name" value="HUPs"/>
    <property type="match status" value="2"/>
</dbReference>
<comment type="subcellular location">
    <subcellularLocation>
        <location evidence="2 15">Cytoplasm</location>
    </subcellularLocation>
</comment>
<dbReference type="GO" id="GO:0006428">
    <property type="term" value="P:isoleucyl-tRNA aminoacylation"/>
    <property type="evidence" value="ECO:0007669"/>
    <property type="project" value="UniProtKB-UniRule"/>
</dbReference>
<keyword evidence="8 15" id="KW-0547">Nucleotide-binding</keyword>
<keyword evidence="7 15" id="KW-0479">Metal-binding</keyword>
<dbReference type="InterPro" id="IPR014729">
    <property type="entry name" value="Rossmann-like_a/b/a_fold"/>
</dbReference>
<feature type="binding site" evidence="15">
    <location>
        <position position="658"/>
    </location>
    <ligand>
        <name>ATP</name>
        <dbReference type="ChEBI" id="CHEBI:30616"/>
    </ligand>
</feature>
<dbReference type="GO" id="GO:0008270">
    <property type="term" value="F:zinc ion binding"/>
    <property type="evidence" value="ECO:0007669"/>
    <property type="project" value="UniProtKB-UniRule"/>
</dbReference>
<dbReference type="GO" id="GO:0005737">
    <property type="term" value="C:cytoplasm"/>
    <property type="evidence" value="ECO:0007669"/>
    <property type="project" value="UniProtKB-SubCell"/>
</dbReference>
<evidence type="ECO:0000256" key="15">
    <source>
        <dbReference type="HAMAP-Rule" id="MF_02003"/>
    </source>
</evidence>
<keyword evidence="11 15" id="KW-0648">Protein biosynthesis</keyword>
<evidence type="ECO:0000256" key="13">
    <source>
        <dbReference type="ARBA" id="ARBA00025217"/>
    </source>
</evidence>
<dbReference type="CDD" id="cd07961">
    <property type="entry name" value="Anticodon_Ia_Ile_ABEc"/>
    <property type="match status" value="1"/>
</dbReference>
<organism evidence="18 19">
    <name type="scientific">Candidatus Sungbacteria bacterium RIFCSPHIGHO2_02_FULL_52_23</name>
    <dbReference type="NCBI Taxonomy" id="1802274"/>
    <lineage>
        <taxon>Bacteria</taxon>
        <taxon>Candidatus Sungiibacteriota</taxon>
    </lineage>
</organism>
<dbReference type="AlphaFoldDB" id="A0A1G2KYG1"/>
<evidence type="ECO:0000256" key="8">
    <source>
        <dbReference type="ARBA" id="ARBA00022741"/>
    </source>
</evidence>
<evidence type="ECO:0000256" key="2">
    <source>
        <dbReference type="ARBA" id="ARBA00004496"/>
    </source>
</evidence>
<feature type="short sequence motif" description="'HIGH' region" evidence="15">
    <location>
        <begin position="47"/>
        <end position="57"/>
    </location>
</feature>
<evidence type="ECO:0000256" key="4">
    <source>
        <dbReference type="ARBA" id="ARBA00011245"/>
    </source>
</evidence>
<dbReference type="SUPFAM" id="SSF47323">
    <property type="entry name" value="Anticodon-binding domain of a subclass of class I aminoacyl-tRNA synthetases"/>
    <property type="match status" value="1"/>
</dbReference>
<evidence type="ECO:0000256" key="10">
    <source>
        <dbReference type="ARBA" id="ARBA00022840"/>
    </source>
</evidence>
<gene>
    <name evidence="15" type="primary">ileS</name>
    <name evidence="18" type="ORF">A3J58_03235</name>
</gene>
<evidence type="ECO:0000256" key="6">
    <source>
        <dbReference type="ARBA" id="ARBA00022598"/>
    </source>
</evidence>
<reference evidence="18 19" key="1">
    <citation type="journal article" date="2016" name="Nat. Commun.">
        <title>Thousands of microbial genomes shed light on interconnected biogeochemical processes in an aquifer system.</title>
        <authorList>
            <person name="Anantharaman K."/>
            <person name="Brown C.T."/>
            <person name="Hug L.A."/>
            <person name="Sharon I."/>
            <person name="Castelle C.J."/>
            <person name="Probst A.J."/>
            <person name="Thomas B.C."/>
            <person name="Singh A."/>
            <person name="Wilkins M.J."/>
            <person name="Karaoz U."/>
            <person name="Brodie E.L."/>
            <person name="Williams K.H."/>
            <person name="Hubbard S.S."/>
            <person name="Banfield J.F."/>
        </authorList>
    </citation>
    <scope>NUCLEOTIDE SEQUENCE [LARGE SCALE GENOMIC DNA]</scope>
</reference>
<evidence type="ECO:0000256" key="7">
    <source>
        <dbReference type="ARBA" id="ARBA00022723"/>
    </source>
</evidence>
<dbReference type="InterPro" id="IPR013155">
    <property type="entry name" value="M/V/L/I-tRNA-synth_anticd-bd"/>
</dbReference>
<comment type="cofactor">
    <cofactor evidence="1 15">
        <name>Zn(2+)</name>
        <dbReference type="ChEBI" id="CHEBI:29105"/>
    </cofactor>
</comment>
<dbReference type="InterPro" id="IPR023586">
    <property type="entry name" value="Ile-tRNA-ligase_type2"/>
</dbReference>
<evidence type="ECO:0000259" key="16">
    <source>
        <dbReference type="Pfam" id="PF00133"/>
    </source>
</evidence>
<evidence type="ECO:0000256" key="1">
    <source>
        <dbReference type="ARBA" id="ARBA00001947"/>
    </source>
</evidence>
<feature type="domain" description="Methionyl/Valyl/Leucyl/Isoleucyl-tRNA synthetase anticodon-binding" evidence="17">
    <location>
        <begin position="738"/>
        <end position="901"/>
    </location>
</feature>
<proteinExistence type="inferred from homology"/>
<dbReference type="FunFam" id="3.40.50.620:FF:000063">
    <property type="entry name" value="Isoleucine--tRNA ligase"/>
    <property type="match status" value="1"/>
</dbReference>
<dbReference type="InterPro" id="IPR002300">
    <property type="entry name" value="aa-tRNA-synth_Ia"/>
</dbReference>
<evidence type="ECO:0000256" key="5">
    <source>
        <dbReference type="ARBA" id="ARBA00022490"/>
    </source>
</evidence>
<dbReference type="Pfam" id="PF08264">
    <property type="entry name" value="Anticodon_1"/>
    <property type="match status" value="1"/>
</dbReference>
<keyword evidence="5 15" id="KW-0963">Cytoplasm</keyword>
<name>A0A1G2KYG1_9BACT</name>
<evidence type="ECO:0000256" key="3">
    <source>
        <dbReference type="ARBA" id="ARBA00007078"/>
    </source>
</evidence>
<keyword evidence="10 15" id="KW-0067">ATP-binding</keyword>
<dbReference type="HAMAP" id="MF_02003">
    <property type="entry name" value="Ile_tRNA_synth_type2"/>
    <property type="match status" value="1"/>
</dbReference>
<dbReference type="PRINTS" id="PR00984">
    <property type="entry name" value="TRNASYNTHILE"/>
</dbReference>
<evidence type="ECO:0000259" key="17">
    <source>
        <dbReference type="Pfam" id="PF08264"/>
    </source>
</evidence>
<dbReference type="InterPro" id="IPR009008">
    <property type="entry name" value="Val/Leu/Ile-tRNA-synth_edit"/>
</dbReference>
<dbReference type="EMBL" id="MHQM01000025">
    <property type="protein sequence ID" value="OHA03499.1"/>
    <property type="molecule type" value="Genomic_DNA"/>
</dbReference>
<feature type="short sequence motif" description="'KMSKS' region" evidence="15">
    <location>
        <begin position="655"/>
        <end position="659"/>
    </location>
</feature>
<dbReference type="GO" id="GO:0002161">
    <property type="term" value="F:aminoacyl-tRNA deacylase activity"/>
    <property type="evidence" value="ECO:0007669"/>
    <property type="project" value="InterPro"/>
</dbReference>
<dbReference type="SUPFAM" id="SSF52374">
    <property type="entry name" value="Nucleotidylyl transferase"/>
    <property type="match status" value="1"/>
</dbReference>
<comment type="catalytic activity">
    <reaction evidence="14 15">
        <text>tRNA(Ile) + L-isoleucine + ATP = L-isoleucyl-tRNA(Ile) + AMP + diphosphate</text>
        <dbReference type="Rhea" id="RHEA:11060"/>
        <dbReference type="Rhea" id="RHEA-COMP:9666"/>
        <dbReference type="Rhea" id="RHEA-COMP:9695"/>
        <dbReference type="ChEBI" id="CHEBI:30616"/>
        <dbReference type="ChEBI" id="CHEBI:33019"/>
        <dbReference type="ChEBI" id="CHEBI:58045"/>
        <dbReference type="ChEBI" id="CHEBI:78442"/>
        <dbReference type="ChEBI" id="CHEBI:78528"/>
        <dbReference type="ChEBI" id="CHEBI:456215"/>
        <dbReference type="EC" id="6.1.1.5"/>
    </reaction>
</comment>